<dbReference type="InterPro" id="IPR013103">
    <property type="entry name" value="RVT_2"/>
</dbReference>
<feature type="domain" description="Reverse transcriptase Ty1/copia-type" evidence="1">
    <location>
        <begin position="289"/>
        <end position="388"/>
    </location>
</feature>
<dbReference type="Pfam" id="PF07727">
    <property type="entry name" value="RVT_2"/>
    <property type="match status" value="1"/>
</dbReference>
<dbReference type="SUPFAM" id="SSF56672">
    <property type="entry name" value="DNA/RNA polymerases"/>
    <property type="match status" value="1"/>
</dbReference>
<proteinExistence type="predicted"/>
<reference evidence="2" key="2">
    <citation type="journal article" date="2024" name="Plant">
        <title>Genomic evolution and insights into agronomic trait innovations of Sesamum species.</title>
        <authorList>
            <person name="Miao H."/>
            <person name="Wang L."/>
            <person name="Qu L."/>
            <person name="Liu H."/>
            <person name="Sun Y."/>
            <person name="Le M."/>
            <person name="Wang Q."/>
            <person name="Wei S."/>
            <person name="Zheng Y."/>
            <person name="Lin W."/>
            <person name="Duan Y."/>
            <person name="Cao H."/>
            <person name="Xiong S."/>
            <person name="Wang X."/>
            <person name="Wei L."/>
            <person name="Li C."/>
            <person name="Ma Q."/>
            <person name="Ju M."/>
            <person name="Zhao R."/>
            <person name="Li G."/>
            <person name="Mu C."/>
            <person name="Tian Q."/>
            <person name="Mei H."/>
            <person name="Zhang T."/>
            <person name="Gao T."/>
            <person name="Zhang H."/>
        </authorList>
    </citation>
    <scope>NUCLEOTIDE SEQUENCE</scope>
    <source>
        <strain evidence="2">G02</strain>
    </source>
</reference>
<dbReference type="PANTHER" id="PTHR11439">
    <property type="entry name" value="GAG-POL-RELATED RETROTRANSPOSON"/>
    <property type="match status" value="1"/>
</dbReference>
<protein>
    <submittedName>
        <fullName evidence="2">Retrovirus-related Pol polyprotein from transposon RE1</fullName>
    </submittedName>
</protein>
<gene>
    <name evidence="2" type="ORF">Sradi_1854400</name>
</gene>
<accession>A0AAW2TY11</accession>
<dbReference type="EMBL" id="JACGWJ010000007">
    <property type="protein sequence ID" value="KAL0409200.1"/>
    <property type="molecule type" value="Genomic_DNA"/>
</dbReference>
<name>A0AAW2TY11_SESRA</name>
<evidence type="ECO:0000313" key="2">
    <source>
        <dbReference type="EMBL" id="KAL0409200.1"/>
    </source>
</evidence>
<sequence>MTVARFLCKIRYRIEKAFSMIFAVEKQREVHSDLGGNLNQVACQLTLKSKKEDESFLQKKKPFVDKKNVVCTHCRKTGHSHETCFQLHDIPEWYKSLNDRKKKGKNFVAIVEGKIDSQMAEPRQNVTGVMAELLKFMQNNSKPVDPISNFAHYAHLDADFAESQSAVNPHPLLLVSIDTDTLFVPSPSLKYILNTANPLNVTSPRLDTCTTASPPIIRRSSRQKTKLAWLDDFVSISSDHTLLHPYNTTYLAFVASLSILQEPKTFSEAINHEEWRQAMQSEIDALEQNNMWKVVSLPEGKRPIGCKWVFKTKLRADGSVERYKARLVAKGFNKVAGVDYTDNFSPVAKPVTLSLFLAIAAANNWPLHQSDINNTFLHGYLEEDLYMASRQWNVELTQQLTAFGFTQSAYDHCLFTKPTDLRLMTFLVYVDDILITALSLIAIQTTKDYLHTLFTIKDIGEARYFLGLEIARNSDGIYVAQTKYVMDILADTGLKEGKATTTPLPLGLKLSTECGVSLQNPDSFRCLIGRLLYLGFTRPDIAYSVQQLSQFLNRPCVEHWKAALHIVRYLKGCPSKGLFFPSQSNPKLQAFCDADWASFLDSRRSLMGFCILLGDAIISWKTKKQRQCLGQLLRPNTAAWRQLCVNFVGSLTLYQILVLLKNLPIKLFCDNQAALHIMANPVFHERTKHIELGCHIVRDAYKKGFINPSHVRSSLQIADLFIKVHSLKLFASLLSKLGLVSMVPSPTCGGGC</sequence>
<evidence type="ECO:0000259" key="1">
    <source>
        <dbReference type="Pfam" id="PF07727"/>
    </source>
</evidence>
<organism evidence="2">
    <name type="scientific">Sesamum radiatum</name>
    <name type="common">Black benniseed</name>
    <dbReference type="NCBI Taxonomy" id="300843"/>
    <lineage>
        <taxon>Eukaryota</taxon>
        <taxon>Viridiplantae</taxon>
        <taxon>Streptophyta</taxon>
        <taxon>Embryophyta</taxon>
        <taxon>Tracheophyta</taxon>
        <taxon>Spermatophyta</taxon>
        <taxon>Magnoliopsida</taxon>
        <taxon>eudicotyledons</taxon>
        <taxon>Gunneridae</taxon>
        <taxon>Pentapetalae</taxon>
        <taxon>asterids</taxon>
        <taxon>lamiids</taxon>
        <taxon>Lamiales</taxon>
        <taxon>Pedaliaceae</taxon>
        <taxon>Sesamum</taxon>
    </lineage>
</organism>
<comment type="caution">
    <text evidence="2">The sequence shown here is derived from an EMBL/GenBank/DDBJ whole genome shotgun (WGS) entry which is preliminary data.</text>
</comment>
<dbReference type="AlphaFoldDB" id="A0AAW2TY11"/>
<reference evidence="2" key="1">
    <citation type="submission" date="2020-06" db="EMBL/GenBank/DDBJ databases">
        <authorList>
            <person name="Li T."/>
            <person name="Hu X."/>
            <person name="Zhang T."/>
            <person name="Song X."/>
            <person name="Zhang H."/>
            <person name="Dai N."/>
            <person name="Sheng W."/>
            <person name="Hou X."/>
            <person name="Wei L."/>
        </authorList>
    </citation>
    <scope>NUCLEOTIDE SEQUENCE</scope>
    <source>
        <strain evidence="2">G02</strain>
        <tissue evidence="2">Leaf</tissue>
    </source>
</reference>
<dbReference type="InterPro" id="IPR043502">
    <property type="entry name" value="DNA/RNA_pol_sf"/>
</dbReference>
<dbReference type="PANTHER" id="PTHR11439:SF465">
    <property type="entry name" value="REVERSE TRANSCRIPTASE TY1_COPIA-TYPE DOMAIN-CONTAINING PROTEIN"/>
    <property type="match status" value="1"/>
</dbReference>
<dbReference type="CDD" id="cd09272">
    <property type="entry name" value="RNase_HI_RT_Ty1"/>
    <property type="match status" value="1"/>
</dbReference>